<evidence type="ECO:0000256" key="3">
    <source>
        <dbReference type="ARBA" id="ARBA00023157"/>
    </source>
</evidence>
<evidence type="ECO:0000313" key="5">
    <source>
        <dbReference type="Proteomes" id="UP000002279"/>
    </source>
</evidence>
<reference evidence="4 5" key="1">
    <citation type="journal article" date="2008" name="Nature">
        <title>Genome analysis of the platypus reveals unique signatures of evolution.</title>
        <authorList>
            <person name="Warren W.C."/>
            <person name="Hillier L.W."/>
            <person name="Marshall Graves J.A."/>
            <person name="Birney E."/>
            <person name="Ponting C.P."/>
            <person name="Grutzner F."/>
            <person name="Belov K."/>
            <person name="Miller W."/>
            <person name="Clarke L."/>
            <person name="Chinwalla A.T."/>
            <person name="Yang S.P."/>
            <person name="Heger A."/>
            <person name="Locke D.P."/>
            <person name="Miethke P."/>
            <person name="Waters P.D."/>
            <person name="Veyrunes F."/>
            <person name="Fulton L."/>
            <person name="Fulton B."/>
            <person name="Graves T."/>
            <person name="Wallis J."/>
            <person name="Puente X.S."/>
            <person name="Lopez-Otin C."/>
            <person name="Ordonez G.R."/>
            <person name="Eichler E.E."/>
            <person name="Chen L."/>
            <person name="Cheng Z."/>
            <person name="Deakin J.E."/>
            <person name="Alsop A."/>
            <person name="Thompson K."/>
            <person name="Kirby P."/>
            <person name="Papenfuss A.T."/>
            <person name="Wakefield M.J."/>
            <person name="Olender T."/>
            <person name="Lancet D."/>
            <person name="Huttley G.A."/>
            <person name="Smit A.F."/>
            <person name="Pask A."/>
            <person name="Temple-Smith P."/>
            <person name="Batzer M.A."/>
            <person name="Walker J.A."/>
            <person name="Konkel M.K."/>
            <person name="Harris R.S."/>
            <person name="Whittington C.M."/>
            <person name="Wong E.S."/>
            <person name="Gemmell N.J."/>
            <person name="Buschiazzo E."/>
            <person name="Vargas Jentzsch I.M."/>
            <person name="Merkel A."/>
            <person name="Schmitz J."/>
            <person name="Zemann A."/>
            <person name="Churakov G."/>
            <person name="Kriegs J.O."/>
            <person name="Brosius J."/>
            <person name="Murchison E.P."/>
            <person name="Sachidanandam R."/>
            <person name="Smith C."/>
            <person name="Hannon G.J."/>
            <person name="Tsend-Ayush E."/>
            <person name="McMillan D."/>
            <person name="Attenborough R."/>
            <person name="Rens W."/>
            <person name="Ferguson-Smith M."/>
            <person name="Lefevre C.M."/>
            <person name="Sharp J.A."/>
            <person name="Nicholas K.R."/>
            <person name="Ray D.A."/>
            <person name="Kube M."/>
            <person name="Reinhardt R."/>
            <person name="Pringle T.H."/>
            <person name="Taylor J."/>
            <person name="Jones R.C."/>
            <person name="Nixon B."/>
            <person name="Dacheux J.L."/>
            <person name="Niwa H."/>
            <person name="Sekita Y."/>
            <person name="Huang X."/>
            <person name="Stark A."/>
            <person name="Kheradpour P."/>
            <person name="Kellis M."/>
            <person name="Flicek P."/>
            <person name="Chen Y."/>
            <person name="Webber C."/>
            <person name="Hardison R."/>
            <person name="Nelson J."/>
            <person name="Hallsworth-Pepin K."/>
            <person name="Delehaunty K."/>
            <person name="Markovic C."/>
            <person name="Minx P."/>
            <person name="Feng Y."/>
            <person name="Kremitzki C."/>
            <person name="Mitreva M."/>
            <person name="Glasscock J."/>
            <person name="Wylie T."/>
            <person name="Wohldmann P."/>
            <person name="Thiru P."/>
            <person name="Nhan M.N."/>
            <person name="Pohl C.S."/>
            <person name="Smith S.M."/>
            <person name="Hou S."/>
            <person name="Nefedov M."/>
            <person name="de Jong P.J."/>
            <person name="Renfree M.B."/>
            <person name="Mardis E.R."/>
            <person name="Wilson R.K."/>
        </authorList>
    </citation>
    <scope>NUCLEOTIDE SEQUENCE [LARGE SCALE GENOMIC DNA]</scope>
    <source>
        <strain evidence="4 5">Glennie</strain>
    </source>
</reference>
<keyword evidence="5" id="KW-1185">Reference proteome</keyword>
<dbReference type="Gene3D" id="1.10.10.140">
    <property type="entry name" value="Cytochrome c oxidase, subunit VIb"/>
    <property type="match status" value="1"/>
</dbReference>
<keyword evidence="3" id="KW-1015">Disulfide bond</keyword>
<keyword evidence="2" id="KW-0496">Mitochondrion</keyword>
<dbReference type="SUPFAM" id="SSF47694">
    <property type="entry name" value="Cytochrome c oxidase subunit h"/>
    <property type="match status" value="1"/>
</dbReference>
<dbReference type="InterPro" id="IPR048280">
    <property type="entry name" value="COX6B-like"/>
</dbReference>
<dbReference type="OMA" id="RWERHPA"/>
<dbReference type="GO" id="GO:0045277">
    <property type="term" value="C:respiratory chain complex IV"/>
    <property type="evidence" value="ECO:0007669"/>
    <property type="project" value="InterPro"/>
</dbReference>
<organism evidence="4 5">
    <name type="scientific">Ornithorhynchus anatinus</name>
    <name type="common">Duckbill platypus</name>
    <dbReference type="NCBI Taxonomy" id="9258"/>
    <lineage>
        <taxon>Eukaryota</taxon>
        <taxon>Metazoa</taxon>
        <taxon>Chordata</taxon>
        <taxon>Craniata</taxon>
        <taxon>Vertebrata</taxon>
        <taxon>Euteleostomi</taxon>
        <taxon>Mammalia</taxon>
        <taxon>Monotremata</taxon>
        <taxon>Ornithorhynchidae</taxon>
        <taxon>Ornithorhynchus</taxon>
    </lineage>
</organism>
<accession>A0A6I8P4J0</accession>
<dbReference type="CDD" id="cd00926">
    <property type="entry name" value="Cyt_c_Oxidase_VIb"/>
    <property type="match status" value="1"/>
</dbReference>
<dbReference type="Pfam" id="PF02297">
    <property type="entry name" value="COX6B"/>
    <property type="match status" value="1"/>
</dbReference>
<name>A0A6I8P4J0_ORNAN</name>
<evidence type="ECO:0000256" key="1">
    <source>
        <dbReference type="ARBA" id="ARBA00004173"/>
    </source>
</evidence>
<evidence type="ECO:0008006" key="6">
    <source>
        <dbReference type="Google" id="ProtNLM"/>
    </source>
</evidence>
<dbReference type="PANTHER" id="PTHR11387">
    <property type="entry name" value="CYTOCHROME C OXIDASE SUBUNIT 6B"/>
    <property type="match status" value="1"/>
</dbReference>
<dbReference type="InterPro" id="IPR036549">
    <property type="entry name" value="CX6/COA6-like_sf"/>
</dbReference>
<sequence>MQLANEQPPHPDPIILLLVFVKRLLCAKRCSNRWERHPADPRFPNTDQTRHCFQNYLDYHPCNKVMKRCGKDTSPCDWYQKVPLLHFSPSLQVRRWKDQLKDGTFPGKI</sequence>
<dbReference type="AlphaFoldDB" id="A0A6I8P4J0"/>
<dbReference type="InterPro" id="IPR003213">
    <property type="entry name" value="Cyt_c_oxidase_su6B"/>
</dbReference>
<dbReference type="Ensembl" id="ENSOANT00000052427.1">
    <property type="protein sequence ID" value="ENSOANP00000048830.1"/>
    <property type="gene ID" value="ENSOANG00000039267.1"/>
</dbReference>
<reference evidence="4" key="3">
    <citation type="submission" date="2025-09" db="UniProtKB">
        <authorList>
            <consortium name="Ensembl"/>
        </authorList>
    </citation>
    <scope>IDENTIFICATION</scope>
    <source>
        <strain evidence="4">Glennie</strain>
    </source>
</reference>
<dbReference type="GO" id="GO:0005739">
    <property type="term" value="C:mitochondrion"/>
    <property type="evidence" value="ECO:0000318"/>
    <property type="project" value="GO_Central"/>
</dbReference>
<dbReference type="Proteomes" id="UP000002279">
    <property type="component" value="Chromosome 10"/>
</dbReference>
<dbReference type="InParanoid" id="A0A6I8P4J0"/>
<proteinExistence type="predicted"/>
<evidence type="ECO:0000313" key="4">
    <source>
        <dbReference type="Ensembl" id="ENSOANP00000048830.1"/>
    </source>
</evidence>
<reference evidence="4" key="2">
    <citation type="submission" date="2025-08" db="UniProtKB">
        <authorList>
            <consortium name="Ensembl"/>
        </authorList>
    </citation>
    <scope>IDENTIFICATION</scope>
    <source>
        <strain evidence="4">Glennie</strain>
    </source>
</reference>
<evidence type="ECO:0000256" key="2">
    <source>
        <dbReference type="ARBA" id="ARBA00023128"/>
    </source>
</evidence>
<comment type="subcellular location">
    <subcellularLocation>
        <location evidence="1">Mitochondrion</location>
    </subcellularLocation>
</comment>
<protein>
    <recommendedName>
        <fullName evidence="6">Cytochrome c oxidase subunit 6B2</fullName>
    </recommendedName>
</protein>
<dbReference type="GeneTree" id="ENSGT01000000221507"/>